<evidence type="ECO:0000313" key="12">
    <source>
        <dbReference type="Proteomes" id="UP000807353"/>
    </source>
</evidence>
<comment type="similarity">
    <text evidence="10">Belongs to the mitochondrial carrier (TC 2.A.29) family.</text>
</comment>
<evidence type="ECO:0000256" key="7">
    <source>
        <dbReference type="ARBA" id="ARBA00023128"/>
    </source>
</evidence>
<evidence type="ECO:0000256" key="9">
    <source>
        <dbReference type="PROSITE-ProRule" id="PRU00282"/>
    </source>
</evidence>
<dbReference type="Pfam" id="PF00153">
    <property type="entry name" value="Mito_carr"/>
    <property type="match status" value="3"/>
</dbReference>
<organism evidence="11 12">
    <name type="scientific">Collybia nuda</name>
    <dbReference type="NCBI Taxonomy" id="64659"/>
    <lineage>
        <taxon>Eukaryota</taxon>
        <taxon>Fungi</taxon>
        <taxon>Dikarya</taxon>
        <taxon>Basidiomycota</taxon>
        <taxon>Agaricomycotina</taxon>
        <taxon>Agaricomycetes</taxon>
        <taxon>Agaricomycetidae</taxon>
        <taxon>Agaricales</taxon>
        <taxon>Tricholomatineae</taxon>
        <taxon>Clitocybaceae</taxon>
        <taxon>Collybia</taxon>
    </lineage>
</organism>
<feature type="repeat" description="Solcar" evidence="9">
    <location>
        <begin position="14"/>
        <end position="127"/>
    </location>
</feature>
<evidence type="ECO:0000256" key="8">
    <source>
        <dbReference type="ARBA" id="ARBA00023136"/>
    </source>
</evidence>
<dbReference type="GO" id="GO:1990519">
    <property type="term" value="P:pyrimidine nucleotide import into mitochondrion"/>
    <property type="evidence" value="ECO:0007669"/>
    <property type="project" value="TreeGrafter"/>
</dbReference>
<keyword evidence="5" id="KW-0999">Mitochondrion inner membrane</keyword>
<feature type="repeat" description="Solcar" evidence="9">
    <location>
        <begin position="137"/>
        <end position="228"/>
    </location>
</feature>
<keyword evidence="3 9" id="KW-0812">Transmembrane</keyword>
<dbReference type="InterPro" id="IPR049562">
    <property type="entry name" value="SLC25A33/36-like"/>
</dbReference>
<proteinExistence type="inferred from homology"/>
<dbReference type="AlphaFoldDB" id="A0A9P6CKS7"/>
<dbReference type="InterPro" id="IPR002067">
    <property type="entry name" value="MCP"/>
</dbReference>
<evidence type="ECO:0000256" key="5">
    <source>
        <dbReference type="ARBA" id="ARBA00022792"/>
    </source>
</evidence>
<dbReference type="PRINTS" id="PR00926">
    <property type="entry name" value="MITOCARRIER"/>
</dbReference>
<keyword evidence="6" id="KW-1133">Transmembrane helix</keyword>
<evidence type="ECO:0000256" key="2">
    <source>
        <dbReference type="ARBA" id="ARBA00022448"/>
    </source>
</evidence>
<evidence type="ECO:0000256" key="10">
    <source>
        <dbReference type="RuleBase" id="RU000488"/>
    </source>
</evidence>
<dbReference type="GO" id="GO:0005743">
    <property type="term" value="C:mitochondrial inner membrane"/>
    <property type="evidence" value="ECO:0007669"/>
    <property type="project" value="UniProtKB-SubCell"/>
</dbReference>
<gene>
    <name evidence="11" type="ORF">BDZ94DRAFT_1253585</name>
</gene>
<dbReference type="GO" id="GO:0015218">
    <property type="term" value="F:pyrimidine nucleotide transmembrane transporter activity"/>
    <property type="evidence" value="ECO:0007669"/>
    <property type="project" value="InterPro"/>
</dbReference>
<evidence type="ECO:0000256" key="6">
    <source>
        <dbReference type="ARBA" id="ARBA00022989"/>
    </source>
</evidence>
<keyword evidence="4" id="KW-0677">Repeat</keyword>
<sequence length="329" mass="35235">MAGASTQNSTLLPAKSWQHFVAGGLGGMCGAIVTSPFDVVKTRLQSSLFREKATSVGVMSGGGGTVVVGAPRSSGLLYNFVETGHILRDIYREESPRALFKGLGPTLVGVIPARSINFYTYGNGKQIIANYFNNGQENTYVHLTAAAIAGVITGTATNPIWVVKTRLQLSASNKADAGQRAIGNSWTTIKQIMRQEGIRGFYKGLSASYLGVTEGTIQWVLYERLKKVTANAEGQGGAQEWIGMLGSAGTAKCVASLITYPHEVLRTRLRQPSVNGVVKYSGLIQTLRLVIAEEGARSLYGGLSAHLMRVVPNAAVMYSIYEGILRWGK</sequence>
<keyword evidence="8 9" id="KW-0472">Membrane</keyword>
<keyword evidence="2 10" id="KW-0813">Transport</keyword>
<comment type="subcellular location">
    <subcellularLocation>
        <location evidence="1">Mitochondrion inner membrane</location>
        <topology evidence="1">Multi-pass membrane protein</topology>
    </subcellularLocation>
</comment>
<dbReference type="InterPro" id="IPR018108">
    <property type="entry name" value="MCP_transmembrane"/>
</dbReference>
<dbReference type="Proteomes" id="UP000807353">
    <property type="component" value="Unassembled WGS sequence"/>
</dbReference>
<feature type="repeat" description="Solcar" evidence="9">
    <location>
        <begin position="239"/>
        <end position="327"/>
    </location>
</feature>
<evidence type="ECO:0000256" key="4">
    <source>
        <dbReference type="ARBA" id="ARBA00022737"/>
    </source>
</evidence>
<evidence type="ECO:0000313" key="11">
    <source>
        <dbReference type="EMBL" id="KAF9465640.1"/>
    </source>
</evidence>
<protein>
    <submittedName>
        <fullName evidence="11">Mitochondrial carrier protein RIM2</fullName>
    </submittedName>
</protein>
<dbReference type="PROSITE" id="PS50920">
    <property type="entry name" value="SOLCAR"/>
    <property type="match status" value="3"/>
</dbReference>
<dbReference type="EMBL" id="MU150246">
    <property type="protein sequence ID" value="KAF9465640.1"/>
    <property type="molecule type" value="Genomic_DNA"/>
</dbReference>
<dbReference type="Gene3D" id="1.50.40.10">
    <property type="entry name" value="Mitochondrial carrier domain"/>
    <property type="match status" value="2"/>
</dbReference>
<dbReference type="OrthoDB" id="269120at2759"/>
<dbReference type="PANTHER" id="PTHR45829:SF4">
    <property type="entry name" value="MITOCHONDRIAL CARRIER PROTEIN RIM2"/>
    <property type="match status" value="1"/>
</dbReference>
<reference evidence="11" key="1">
    <citation type="submission" date="2020-11" db="EMBL/GenBank/DDBJ databases">
        <authorList>
            <consortium name="DOE Joint Genome Institute"/>
            <person name="Ahrendt S."/>
            <person name="Riley R."/>
            <person name="Andreopoulos W."/>
            <person name="Labutti K."/>
            <person name="Pangilinan J."/>
            <person name="Ruiz-Duenas F.J."/>
            <person name="Barrasa J.M."/>
            <person name="Sanchez-Garcia M."/>
            <person name="Camarero S."/>
            <person name="Miyauchi S."/>
            <person name="Serrano A."/>
            <person name="Linde D."/>
            <person name="Babiker R."/>
            <person name="Drula E."/>
            <person name="Ayuso-Fernandez I."/>
            <person name="Pacheco R."/>
            <person name="Padilla G."/>
            <person name="Ferreira P."/>
            <person name="Barriuso J."/>
            <person name="Kellner H."/>
            <person name="Castanera R."/>
            <person name="Alfaro M."/>
            <person name="Ramirez L."/>
            <person name="Pisabarro A.G."/>
            <person name="Kuo A."/>
            <person name="Tritt A."/>
            <person name="Lipzen A."/>
            <person name="He G."/>
            <person name="Yan M."/>
            <person name="Ng V."/>
            <person name="Cullen D."/>
            <person name="Martin F."/>
            <person name="Rosso M.-N."/>
            <person name="Henrissat B."/>
            <person name="Hibbett D."/>
            <person name="Martinez A.T."/>
            <person name="Grigoriev I.V."/>
        </authorList>
    </citation>
    <scope>NUCLEOTIDE SEQUENCE</scope>
    <source>
        <strain evidence="11">CBS 247.69</strain>
    </source>
</reference>
<evidence type="ECO:0000256" key="1">
    <source>
        <dbReference type="ARBA" id="ARBA00004448"/>
    </source>
</evidence>
<keyword evidence="12" id="KW-1185">Reference proteome</keyword>
<dbReference type="InterPro" id="IPR023395">
    <property type="entry name" value="MCP_dom_sf"/>
</dbReference>
<name>A0A9P6CKS7_9AGAR</name>
<dbReference type="PANTHER" id="PTHR45829">
    <property type="entry name" value="MITOCHONDRIAL CARRIER PROTEIN RIM2"/>
    <property type="match status" value="1"/>
</dbReference>
<evidence type="ECO:0000256" key="3">
    <source>
        <dbReference type="ARBA" id="ARBA00022692"/>
    </source>
</evidence>
<keyword evidence="7" id="KW-0496">Mitochondrion</keyword>
<accession>A0A9P6CKS7</accession>
<dbReference type="SUPFAM" id="SSF103506">
    <property type="entry name" value="Mitochondrial carrier"/>
    <property type="match status" value="1"/>
</dbReference>
<comment type="caution">
    <text evidence="11">The sequence shown here is derived from an EMBL/GenBank/DDBJ whole genome shotgun (WGS) entry which is preliminary data.</text>
</comment>